<protein>
    <recommendedName>
        <fullName evidence="3">Centrosomal protein of 70 kDa</fullName>
    </recommendedName>
</protein>
<evidence type="ECO:0000256" key="5">
    <source>
        <dbReference type="ARBA" id="ARBA00022803"/>
    </source>
</evidence>
<comment type="subcellular location">
    <subcellularLocation>
        <location evidence="1">Cytoplasm</location>
        <location evidence="1">Cytoskeleton</location>
        <location evidence="1">Microtubule organizing center</location>
        <location evidence="1">Centrosome</location>
    </subcellularLocation>
</comment>
<comment type="caution">
    <text evidence="10">The sequence shown here is derived from an EMBL/GenBank/DDBJ whole genome shotgun (WGS) entry which is preliminary data.</text>
</comment>
<dbReference type="EMBL" id="VDLU01000005">
    <property type="protein sequence ID" value="TNJ26562.1"/>
    <property type="molecule type" value="Genomic_DNA"/>
</dbReference>
<dbReference type="OrthoDB" id="2020926at2759"/>
<evidence type="ECO:0000256" key="3">
    <source>
        <dbReference type="ARBA" id="ARBA00018408"/>
    </source>
</evidence>
<organism evidence="10 11">
    <name type="scientific">Giardia muris</name>
    <dbReference type="NCBI Taxonomy" id="5742"/>
    <lineage>
        <taxon>Eukaryota</taxon>
        <taxon>Metamonada</taxon>
        <taxon>Diplomonadida</taxon>
        <taxon>Hexamitidae</taxon>
        <taxon>Giardiinae</taxon>
        <taxon>Giardia</taxon>
    </lineage>
</organism>
<keyword evidence="7" id="KW-0206">Cytoskeleton</keyword>
<reference evidence="10 11" key="1">
    <citation type="submission" date="2019-05" db="EMBL/GenBank/DDBJ databases">
        <title>The compact genome of Giardia muris reveals important steps in the evolution of intestinal protozoan parasites.</title>
        <authorList>
            <person name="Xu F."/>
            <person name="Jimenez-Gonzalez A."/>
            <person name="Einarsson E."/>
            <person name="Astvaldsson A."/>
            <person name="Peirasmaki D."/>
            <person name="Eckmann L."/>
            <person name="Andersson J.O."/>
            <person name="Svard S.G."/>
            <person name="Jerlstrom-Hultqvist J."/>
        </authorList>
    </citation>
    <scope>NUCLEOTIDE SEQUENCE [LARGE SCALE GENOMIC DNA]</scope>
    <source>
        <strain evidence="10 11">Roberts-Thomson</strain>
    </source>
</reference>
<feature type="region of interest" description="Disordered" evidence="9">
    <location>
        <begin position="196"/>
        <end position="232"/>
    </location>
</feature>
<comment type="subunit">
    <text evidence="2">Directly interacts with tubulin-gamma; this interaction determines centrosomal localization.</text>
</comment>
<evidence type="ECO:0000256" key="4">
    <source>
        <dbReference type="ARBA" id="ARBA00022490"/>
    </source>
</evidence>
<dbReference type="GO" id="GO:0043015">
    <property type="term" value="F:gamma-tubulin binding"/>
    <property type="evidence" value="ECO:0007669"/>
    <property type="project" value="InterPro"/>
</dbReference>
<evidence type="ECO:0000256" key="9">
    <source>
        <dbReference type="SAM" id="MobiDB-lite"/>
    </source>
</evidence>
<evidence type="ECO:0000256" key="6">
    <source>
        <dbReference type="ARBA" id="ARBA00023054"/>
    </source>
</evidence>
<keyword evidence="5" id="KW-0802">TPR repeat</keyword>
<sequence>MADISPVSYSVSETPQLRALSPGYREHLETTQYWTVAAIPGEFPPAAVSTPTPQTHDESVSARYLRPRPATGTWHAPPREERYAEIRIGDYLDGAPSVTPALQQSQSQSLTPALPADVYDPAILPQRGSFSLAKAAHPPRPQARSEMHDRWTELMKRARLAVRSRVPVQVTETAIQEMFLRLLRIAEHTAARRSLPRVADTGDRPRGQVLQSVDADDSCASLEPPSPSATQKIPESYVSEYQKALDQDEDEFVQTDLDRLVDTLEPVVAEGTEVIQVERSLLDAFKEGYRRGFLRGIRFSNPDPPPPPASRSSKNVAGPAGRNPNVFVVDDALFDEATRTMTRAALVSALREVAGLLPTTPRTVEELKSMVRAMAVSFADSAKIRKCLLDATESIKRWGCLCPTEAGDGGRASSLLQQSVALTPAFYDGYPHFLSVVGGLIEGALAEHRELIKLRTGVAEIAGYAHAQRLNGCSIYDVIKHHAAILEKLQLCVVGPGQDAFSSLYRYANELRDGTRATRTGLDPTGHADLTAAANTLLYSTGLERLDLVHKCVNNAAARTPKVLLRLTKEEAYSAFAVFAFIINYFCKMFDVQSVDGLLPKISSVHVQLSSATNLIGSLRKVLGLGEAASHNRIIEAVQTIALGVAEEAGVFGPDEAAQIMMELNVRDAQDVLPTIRLLKEVGRAS</sequence>
<dbReference type="GO" id="GO:0070507">
    <property type="term" value="P:regulation of microtubule cytoskeleton organization"/>
    <property type="evidence" value="ECO:0007669"/>
    <property type="project" value="InterPro"/>
</dbReference>
<dbReference type="GO" id="GO:0060271">
    <property type="term" value="P:cilium assembly"/>
    <property type="evidence" value="ECO:0007669"/>
    <property type="project" value="InterPro"/>
</dbReference>
<evidence type="ECO:0000313" key="11">
    <source>
        <dbReference type="Proteomes" id="UP000315496"/>
    </source>
</evidence>
<evidence type="ECO:0000313" key="10">
    <source>
        <dbReference type="EMBL" id="TNJ26562.1"/>
    </source>
</evidence>
<keyword evidence="11" id="KW-1185">Reference proteome</keyword>
<gene>
    <name evidence="10" type="ORF">GMRT_16381</name>
</gene>
<dbReference type="InterPro" id="IPR037692">
    <property type="entry name" value="CEP70"/>
</dbReference>
<evidence type="ECO:0000256" key="2">
    <source>
        <dbReference type="ARBA" id="ARBA00011832"/>
    </source>
</evidence>
<dbReference type="Proteomes" id="UP000315496">
    <property type="component" value="Chromosome 5"/>
</dbReference>
<name>A0A4Z1SLM9_GIAMU</name>
<feature type="region of interest" description="Disordered" evidence="9">
    <location>
        <begin position="296"/>
        <end position="321"/>
    </location>
</feature>
<comment type="function">
    <text evidence="8">Plays a role in the organization of both preexisting and nascent microtubules in interphase cells. During mitosis, required for the organization and orientation of the mitotic spindle.</text>
</comment>
<dbReference type="PANTHER" id="PTHR14594">
    <property type="entry name" value="CENTROSOMAL PROTEIN OF 70 KDA"/>
    <property type="match status" value="1"/>
</dbReference>
<keyword evidence="6" id="KW-0175">Coiled coil</keyword>
<evidence type="ECO:0000256" key="8">
    <source>
        <dbReference type="ARBA" id="ARBA00025273"/>
    </source>
</evidence>
<keyword evidence="4" id="KW-0963">Cytoplasm</keyword>
<dbReference type="VEuPathDB" id="GiardiaDB:GMRT_16381"/>
<dbReference type="PANTHER" id="PTHR14594:SF1">
    <property type="entry name" value="CENTROSOMAL PROTEIN OF 70 KDA"/>
    <property type="match status" value="1"/>
</dbReference>
<evidence type="ECO:0000256" key="7">
    <source>
        <dbReference type="ARBA" id="ARBA00023212"/>
    </source>
</evidence>
<evidence type="ECO:0000256" key="1">
    <source>
        <dbReference type="ARBA" id="ARBA00004300"/>
    </source>
</evidence>
<dbReference type="GO" id="GO:0005813">
    <property type="term" value="C:centrosome"/>
    <property type="evidence" value="ECO:0007669"/>
    <property type="project" value="UniProtKB-SubCell"/>
</dbReference>
<dbReference type="AlphaFoldDB" id="A0A4Z1SLM9"/>
<accession>A0A4Z1SLM9</accession>
<proteinExistence type="predicted"/>